<sequence>MLKLSRSVQHPYNVKVDYYTPLTIEVTNIPPYSDKNYFRLVKNENLLEIGLDATSHQLTNIILVQASKVSLVEKLSLKNVEMKQGCPIFLDDISFTSGLHDVDRSFEVFLSKDKLKIQLIDLEEVFYLVNGRVCLGFSQDERLVTIILLDLNDEEYEDLKDSFKL</sequence>
<comment type="caution">
    <text evidence="1">The sequence shown here is derived from an EMBL/GenBank/DDBJ whole genome shotgun (WGS) entry which is preliminary data.</text>
</comment>
<evidence type="ECO:0000313" key="2">
    <source>
        <dbReference type="Proteomes" id="UP000003812"/>
    </source>
</evidence>
<dbReference type="Proteomes" id="UP000003812">
    <property type="component" value="Unassembled WGS sequence"/>
</dbReference>
<name>E3CDD1_STRPA</name>
<dbReference type="AlphaFoldDB" id="E3CDD1"/>
<evidence type="ECO:0000313" key="1">
    <source>
        <dbReference type="EMBL" id="EFQ55375.1"/>
    </source>
</evidence>
<accession>E3CDD1</accession>
<gene>
    <name evidence="1" type="ORF">HMPREF9626_0781</name>
</gene>
<dbReference type="EMBL" id="AEKM01000007">
    <property type="protein sequence ID" value="EFQ55375.1"/>
    <property type="molecule type" value="Genomic_DNA"/>
</dbReference>
<protein>
    <submittedName>
        <fullName evidence="1">Uncharacterized protein</fullName>
    </submittedName>
</protein>
<reference evidence="1 2" key="1">
    <citation type="submission" date="2010-10" db="EMBL/GenBank/DDBJ databases">
        <authorList>
            <person name="Durkin A.S."/>
            <person name="Madupu R."/>
            <person name="Torralba M."/>
            <person name="Gillis M."/>
            <person name="Methe B."/>
            <person name="Sutton G."/>
            <person name="Nelson K.E."/>
        </authorList>
    </citation>
    <scope>NUCLEOTIDE SEQUENCE [LARGE SCALE GENOMIC DNA]</scope>
    <source>
        <strain evidence="1 2">F0405</strain>
    </source>
</reference>
<organism evidence="1 2">
    <name type="scientific">Streptococcus parasanguinis F0405</name>
    <dbReference type="NCBI Taxonomy" id="905067"/>
    <lineage>
        <taxon>Bacteria</taxon>
        <taxon>Bacillati</taxon>
        <taxon>Bacillota</taxon>
        <taxon>Bacilli</taxon>
        <taxon>Lactobacillales</taxon>
        <taxon>Streptococcaceae</taxon>
        <taxon>Streptococcus</taxon>
    </lineage>
</organism>
<proteinExistence type="predicted"/>